<name>A0ABP1QYV1_9HEXA</name>
<feature type="compositionally biased region" description="Basic residues" evidence="2">
    <location>
        <begin position="734"/>
        <end position="744"/>
    </location>
</feature>
<feature type="compositionally biased region" description="Low complexity" evidence="2">
    <location>
        <begin position="317"/>
        <end position="343"/>
    </location>
</feature>
<keyword evidence="1" id="KW-0862">Zinc</keyword>
<feature type="compositionally biased region" description="Polar residues" evidence="2">
    <location>
        <begin position="1"/>
        <end position="17"/>
    </location>
</feature>
<dbReference type="InterPro" id="IPR036236">
    <property type="entry name" value="Znf_C2H2_sf"/>
</dbReference>
<evidence type="ECO:0000256" key="1">
    <source>
        <dbReference type="PROSITE-ProRule" id="PRU00042"/>
    </source>
</evidence>
<keyword evidence="1" id="KW-0479">Metal-binding</keyword>
<comment type="caution">
    <text evidence="4">The sequence shown here is derived from an EMBL/GenBank/DDBJ whole genome shotgun (WGS) entry which is preliminary data.</text>
</comment>
<accession>A0ABP1QYV1</accession>
<evidence type="ECO:0000313" key="5">
    <source>
        <dbReference type="Proteomes" id="UP001642540"/>
    </source>
</evidence>
<dbReference type="PANTHER" id="PTHR16515:SF35">
    <property type="entry name" value="FEZ FAMILY ZINC FINGER PROTEIN 2"/>
    <property type="match status" value="1"/>
</dbReference>
<feature type="region of interest" description="Disordered" evidence="2">
    <location>
        <begin position="1"/>
        <end position="59"/>
    </location>
</feature>
<dbReference type="EMBL" id="CAXLJM020000051">
    <property type="protein sequence ID" value="CAL8115522.1"/>
    <property type="molecule type" value="Genomic_DNA"/>
</dbReference>
<protein>
    <recommendedName>
        <fullName evidence="3">C2H2-type domain-containing protein</fullName>
    </recommendedName>
</protein>
<evidence type="ECO:0000256" key="2">
    <source>
        <dbReference type="SAM" id="MobiDB-lite"/>
    </source>
</evidence>
<organism evidence="4 5">
    <name type="scientific">Orchesella dallaii</name>
    <dbReference type="NCBI Taxonomy" id="48710"/>
    <lineage>
        <taxon>Eukaryota</taxon>
        <taxon>Metazoa</taxon>
        <taxon>Ecdysozoa</taxon>
        <taxon>Arthropoda</taxon>
        <taxon>Hexapoda</taxon>
        <taxon>Collembola</taxon>
        <taxon>Entomobryomorpha</taxon>
        <taxon>Entomobryoidea</taxon>
        <taxon>Orchesellidae</taxon>
        <taxon>Orchesellinae</taxon>
        <taxon>Orchesella</taxon>
    </lineage>
</organism>
<dbReference type="SUPFAM" id="SSF57667">
    <property type="entry name" value="beta-beta-alpha zinc fingers"/>
    <property type="match status" value="3"/>
</dbReference>
<feature type="region of interest" description="Disordered" evidence="2">
    <location>
        <begin position="643"/>
        <end position="762"/>
    </location>
</feature>
<feature type="compositionally biased region" description="Low complexity" evidence="2">
    <location>
        <begin position="693"/>
        <end position="721"/>
    </location>
</feature>
<feature type="domain" description="C2H2-type" evidence="3">
    <location>
        <begin position="619"/>
        <end position="652"/>
    </location>
</feature>
<evidence type="ECO:0000259" key="3">
    <source>
        <dbReference type="PROSITE" id="PS50157"/>
    </source>
</evidence>
<evidence type="ECO:0000313" key="4">
    <source>
        <dbReference type="EMBL" id="CAL8115522.1"/>
    </source>
</evidence>
<feature type="region of interest" description="Disordered" evidence="2">
    <location>
        <begin position="435"/>
        <end position="454"/>
    </location>
</feature>
<gene>
    <name evidence="4" type="ORF">ODALV1_LOCUS16893</name>
</gene>
<dbReference type="InterPro" id="IPR050331">
    <property type="entry name" value="Zinc_finger"/>
</dbReference>
<dbReference type="PROSITE" id="PS00028">
    <property type="entry name" value="ZINC_FINGER_C2H2_1"/>
    <property type="match status" value="6"/>
</dbReference>
<dbReference type="InterPro" id="IPR013087">
    <property type="entry name" value="Znf_C2H2_type"/>
</dbReference>
<feature type="compositionally biased region" description="Basic and acidic residues" evidence="2">
    <location>
        <begin position="34"/>
        <end position="45"/>
    </location>
</feature>
<dbReference type="Proteomes" id="UP001642540">
    <property type="component" value="Unassembled WGS sequence"/>
</dbReference>
<feature type="domain" description="C2H2-type" evidence="3">
    <location>
        <begin position="535"/>
        <end position="562"/>
    </location>
</feature>
<proteinExistence type="predicted"/>
<feature type="domain" description="C2H2-type" evidence="3">
    <location>
        <begin position="507"/>
        <end position="534"/>
    </location>
</feature>
<dbReference type="Pfam" id="PF00096">
    <property type="entry name" value="zf-C2H2"/>
    <property type="match status" value="5"/>
</dbReference>
<feature type="region of interest" description="Disordered" evidence="2">
    <location>
        <begin position="311"/>
        <end position="365"/>
    </location>
</feature>
<dbReference type="Gene3D" id="3.30.160.60">
    <property type="entry name" value="Classic Zinc Finger"/>
    <property type="match status" value="6"/>
</dbReference>
<feature type="compositionally biased region" description="Basic and acidic residues" evidence="2">
    <location>
        <begin position="83"/>
        <end position="94"/>
    </location>
</feature>
<feature type="domain" description="C2H2-type" evidence="3">
    <location>
        <begin position="479"/>
        <end position="506"/>
    </location>
</feature>
<reference evidence="4 5" key="1">
    <citation type="submission" date="2024-08" db="EMBL/GenBank/DDBJ databases">
        <authorList>
            <person name="Cucini C."/>
            <person name="Frati F."/>
        </authorList>
    </citation>
    <scope>NUCLEOTIDE SEQUENCE [LARGE SCALE GENOMIC DNA]</scope>
</reference>
<sequence length="828" mass="90257">MASTVTDNQCSSSNHSPPQVLPIDDGGTEDDSMDDHLFHSSRLPEEDVTSGTKIQENPKNQLLTFSIAKIMETVPRRKCNSKKSQDGDYDRNEESSVTNLKSIKKESNQSVCDSVEVKCISKKESIEMGAMSATVQTSSPVPRDEQKPHRITPPQTSVNKMDATPTLDIDSTEKLESAFRKYVSPHGIPDSAFRQCTERLMSSDLLRYYPLSYFNSPNSLPHYLVAAAAAGVIHPHPGFPHSVYAAAYINAAKQSANQQQLPSIPSNYLRNFTGLHPRIPLNLGNNNGTHNNNVLLNRKLLQEELRQKLGSAPQPFGSHLLSSSRHSSIPSKSKSSLTSSGSRGAQGHFSGGSSRSGSSSSVHAHNLCHQPHKSISSRLHAPSSNSIISFTTQHSPISLSSSSPLVVDTQNLKSTNEPSPNISLRNGTALDVQMSKGSHNSTNAATTTNNANNNNITATLFPSPNGSNNGGNSTKGKSFTCPECGKIFNAHYNLTRHMPVHTGARPFICKVCGKGFRQASTLCRHKIIHTSEKPHKCQTCGKAFNRSSTLNTHIRIHDGYKPFVCEFCGKGFHQKGNYKNHKLTHSGEKAFKCSICNKAFHQIYNLTFHMHTHNDKKPFTCKSCGKGFCRNFDLKKHMRKLHDGAAHSGSTPSGPISSNSSRDSLNSPNSSSGGGSSGHLLSDRLCSSVSPCSTSANHNSNNNGSSSSSSLRQNLSNSSSFHLHHQTSQQANHLHQHLQHHSHHHLDQLSPNSSASTVNSSSSLFAPSMGVAAPATHLNALAHHHNHHHHNHHSDHNPTFINPFVLPQSHITSHHHSHQNTFTKLNLL</sequence>
<feature type="domain" description="C2H2-type" evidence="3">
    <location>
        <begin position="591"/>
        <end position="618"/>
    </location>
</feature>
<feature type="compositionally biased region" description="Low complexity" evidence="2">
    <location>
        <begin position="440"/>
        <end position="454"/>
    </location>
</feature>
<keyword evidence="1" id="KW-0863">Zinc-finger</keyword>
<feature type="compositionally biased region" description="Low complexity" evidence="2">
    <location>
        <begin position="351"/>
        <end position="361"/>
    </location>
</feature>
<feature type="compositionally biased region" description="Polar residues" evidence="2">
    <location>
        <begin position="49"/>
        <end position="59"/>
    </location>
</feature>
<feature type="compositionally biased region" description="Low complexity" evidence="2">
    <location>
        <begin position="748"/>
        <end position="762"/>
    </location>
</feature>
<feature type="region of interest" description="Disordered" evidence="2">
    <location>
        <begin position="76"/>
        <end position="105"/>
    </location>
</feature>
<dbReference type="Pfam" id="PF13912">
    <property type="entry name" value="zf-C2H2_6"/>
    <property type="match status" value="1"/>
</dbReference>
<dbReference type="SMART" id="SM00355">
    <property type="entry name" value="ZnF_C2H2"/>
    <property type="match status" value="6"/>
</dbReference>
<feature type="compositionally biased region" description="Low complexity" evidence="2">
    <location>
        <begin position="648"/>
        <end position="671"/>
    </location>
</feature>
<keyword evidence="5" id="KW-1185">Reference proteome</keyword>
<feature type="region of interest" description="Disordered" evidence="2">
    <location>
        <begin position="131"/>
        <end position="163"/>
    </location>
</feature>
<dbReference type="PROSITE" id="PS50157">
    <property type="entry name" value="ZINC_FINGER_C2H2_2"/>
    <property type="match status" value="6"/>
</dbReference>
<feature type="domain" description="C2H2-type" evidence="3">
    <location>
        <begin position="563"/>
        <end position="590"/>
    </location>
</feature>
<dbReference type="PANTHER" id="PTHR16515">
    <property type="entry name" value="PR DOMAIN ZINC FINGER PROTEIN"/>
    <property type="match status" value="1"/>
</dbReference>